<sequence length="278" mass="30116">MQRNRPIGVAAGVLAGGLGLAAVYRLWLARSGAADPHKVGYPPLGVLKPLDEGLWIVDDTMVASGLPLPIRMTVVRLADGGLLLHSPVASTPALIAAVQTLGPVRHLVAPTTAHWTHLAEWQRACPEAVTWGVPGLRDRLQVRLSGLRIDHDLEEHAPAPWQDAIEQGLLRGGGGFCEAYLFHRPSGTLILCDAIQNLEPAKLPPVTRLLARVASGTRATTARHVRTALRLGGPQVKAAARRMVDLQPRRVLFAHGFPFEADAARRLRRAFRWLLGYA</sequence>
<feature type="transmembrane region" description="Helical" evidence="1">
    <location>
        <begin position="7"/>
        <end position="27"/>
    </location>
</feature>
<dbReference type="Pfam" id="PF14234">
    <property type="entry name" value="DUF4336"/>
    <property type="match status" value="1"/>
</dbReference>
<accession>A0ABV6CZE8</accession>
<keyword evidence="1" id="KW-0812">Transmembrane</keyword>
<dbReference type="RefSeq" id="WP_379488486.1">
    <property type="nucleotide sequence ID" value="NZ_JBHLWK010000019.1"/>
</dbReference>
<name>A0ABV6CZE8_9SPHN</name>
<dbReference type="InterPro" id="IPR036866">
    <property type="entry name" value="RibonucZ/Hydroxyglut_hydro"/>
</dbReference>
<evidence type="ECO:0000313" key="2">
    <source>
        <dbReference type="EMBL" id="MFC0205760.1"/>
    </source>
</evidence>
<evidence type="ECO:0000313" key="3">
    <source>
        <dbReference type="Proteomes" id="UP001589798"/>
    </source>
</evidence>
<dbReference type="Proteomes" id="UP001589798">
    <property type="component" value="Unassembled WGS sequence"/>
</dbReference>
<dbReference type="PANTHER" id="PTHR33835">
    <property type="entry name" value="YALI0C07656P"/>
    <property type="match status" value="1"/>
</dbReference>
<comment type="caution">
    <text evidence="2">The sequence shown here is derived from an EMBL/GenBank/DDBJ whole genome shotgun (WGS) entry which is preliminary data.</text>
</comment>
<dbReference type="PANTHER" id="PTHR33835:SF1">
    <property type="entry name" value="METALLO-BETA-LACTAMASE DOMAIN-CONTAINING PROTEIN"/>
    <property type="match status" value="1"/>
</dbReference>
<protein>
    <submittedName>
        <fullName evidence="2">DUF4336 domain-containing protein</fullName>
    </submittedName>
</protein>
<dbReference type="SUPFAM" id="SSF56281">
    <property type="entry name" value="Metallo-hydrolase/oxidoreductase"/>
    <property type="match status" value="1"/>
</dbReference>
<gene>
    <name evidence="2" type="ORF">ACFFJC_15955</name>
</gene>
<reference evidence="2 3" key="1">
    <citation type="submission" date="2024-09" db="EMBL/GenBank/DDBJ databases">
        <authorList>
            <person name="Sun Q."/>
            <person name="Mori K."/>
        </authorList>
    </citation>
    <scope>NUCLEOTIDE SEQUENCE [LARGE SCALE GENOMIC DNA]</scope>
    <source>
        <strain evidence="2 3">CCM 7706</strain>
    </source>
</reference>
<keyword evidence="1" id="KW-1133">Transmembrane helix</keyword>
<evidence type="ECO:0000256" key="1">
    <source>
        <dbReference type="SAM" id="Phobius"/>
    </source>
</evidence>
<dbReference type="EMBL" id="JBHLWK010000019">
    <property type="protein sequence ID" value="MFC0205760.1"/>
    <property type="molecule type" value="Genomic_DNA"/>
</dbReference>
<keyword evidence="1" id="KW-0472">Membrane</keyword>
<keyword evidence="3" id="KW-1185">Reference proteome</keyword>
<dbReference type="InterPro" id="IPR025638">
    <property type="entry name" value="DUF4336"/>
</dbReference>
<organism evidence="2 3">
    <name type="scientific">Novosphingobium soli</name>
    <dbReference type="NCBI Taxonomy" id="574956"/>
    <lineage>
        <taxon>Bacteria</taxon>
        <taxon>Pseudomonadati</taxon>
        <taxon>Pseudomonadota</taxon>
        <taxon>Alphaproteobacteria</taxon>
        <taxon>Sphingomonadales</taxon>
        <taxon>Sphingomonadaceae</taxon>
        <taxon>Novosphingobium</taxon>
    </lineage>
</organism>
<proteinExistence type="predicted"/>